<proteinExistence type="inferred from homology"/>
<dbReference type="AlphaFoldDB" id="A0AAN8JTE2"/>
<name>A0AAN8JTE2_PATCE</name>
<dbReference type="PANTHER" id="PTHR20900:SF0">
    <property type="entry name" value="NADH DEHYDROGENASE [UBIQUINONE] 1 BETA SUBCOMPLEX SUBUNIT 7"/>
    <property type="match status" value="1"/>
</dbReference>
<evidence type="ECO:0000256" key="10">
    <source>
        <dbReference type="ARBA" id="ARBA00023128"/>
    </source>
</evidence>
<keyword evidence="14" id="KW-1185">Reference proteome</keyword>
<evidence type="ECO:0000313" key="13">
    <source>
        <dbReference type="EMBL" id="KAK6179708.1"/>
    </source>
</evidence>
<gene>
    <name evidence="13" type="ORF">SNE40_012010</name>
</gene>
<evidence type="ECO:0000256" key="1">
    <source>
        <dbReference type="ARBA" id="ARBA00003195"/>
    </source>
</evidence>
<dbReference type="GO" id="GO:0005758">
    <property type="term" value="C:mitochondrial intermembrane space"/>
    <property type="evidence" value="ECO:0007669"/>
    <property type="project" value="UniProtKB-SubCell"/>
</dbReference>
<evidence type="ECO:0000256" key="6">
    <source>
        <dbReference type="ARBA" id="ARBA00022448"/>
    </source>
</evidence>
<dbReference type="Pfam" id="PF05676">
    <property type="entry name" value="NDUF_B7"/>
    <property type="match status" value="1"/>
</dbReference>
<organism evidence="13 14">
    <name type="scientific">Patella caerulea</name>
    <name type="common">Rayed Mediterranean limpet</name>
    <dbReference type="NCBI Taxonomy" id="87958"/>
    <lineage>
        <taxon>Eukaryota</taxon>
        <taxon>Metazoa</taxon>
        <taxon>Spiralia</taxon>
        <taxon>Lophotrochozoa</taxon>
        <taxon>Mollusca</taxon>
        <taxon>Gastropoda</taxon>
        <taxon>Patellogastropoda</taxon>
        <taxon>Patelloidea</taxon>
        <taxon>Patellidae</taxon>
        <taxon>Patella</taxon>
    </lineage>
</organism>
<evidence type="ECO:0000256" key="8">
    <source>
        <dbReference type="ARBA" id="ARBA00022792"/>
    </source>
</evidence>
<dbReference type="EMBL" id="JAZGQO010000008">
    <property type="protein sequence ID" value="KAK6179708.1"/>
    <property type="molecule type" value="Genomic_DNA"/>
</dbReference>
<evidence type="ECO:0000256" key="5">
    <source>
        <dbReference type="ARBA" id="ARBA00018677"/>
    </source>
</evidence>
<evidence type="ECO:0000256" key="12">
    <source>
        <dbReference type="ARBA" id="ARBA00023157"/>
    </source>
</evidence>
<evidence type="ECO:0000256" key="4">
    <source>
        <dbReference type="ARBA" id="ARBA00008006"/>
    </source>
</evidence>
<reference evidence="13 14" key="1">
    <citation type="submission" date="2024-01" db="EMBL/GenBank/DDBJ databases">
        <title>The genome of the rayed Mediterranean limpet Patella caerulea (Linnaeus, 1758).</title>
        <authorList>
            <person name="Anh-Thu Weber A."/>
            <person name="Halstead-Nussloch G."/>
        </authorList>
    </citation>
    <scope>NUCLEOTIDE SEQUENCE [LARGE SCALE GENOMIC DNA]</scope>
    <source>
        <strain evidence="13">AATW-2023a</strain>
        <tissue evidence="13">Whole specimen</tissue>
    </source>
</reference>
<dbReference type="Proteomes" id="UP001347796">
    <property type="component" value="Unassembled WGS sequence"/>
</dbReference>
<keyword evidence="6" id="KW-0813">Transport</keyword>
<comment type="function">
    <text evidence="1">Accessory subunit of the mitochondrial membrane respiratory chain NADH dehydrogenase (Complex I), that is believed not to be involved in catalysis. Complex I functions in the transfer of electrons from NADH to the respiratory chain. The immediate electron acceptor for the enzyme is believed to be ubiquinone.</text>
</comment>
<comment type="caution">
    <text evidence="13">The sequence shown here is derived from an EMBL/GenBank/DDBJ whole genome shotgun (WGS) entry which is preliminary data.</text>
</comment>
<accession>A0AAN8JTE2</accession>
<dbReference type="InterPro" id="IPR008698">
    <property type="entry name" value="NDUB7"/>
</dbReference>
<keyword evidence="11" id="KW-0472">Membrane</keyword>
<keyword evidence="10" id="KW-0496">Mitochondrion</keyword>
<dbReference type="GO" id="GO:0005743">
    <property type="term" value="C:mitochondrial inner membrane"/>
    <property type="evidence" value="ECO:0007669"/>
    <property type="project" value="UniProtKB-SubCell"/>
</dbReference>
<evidence type="ECO:0000313" key="14">
    <source>
        <dbReference type="Proteomes" id="UP001347796"/>
    </source>
</evidence>
<evidence type="ECO:0000256" key="7">
    <source>
        <dbReference type="ARBA" id="ARBA00022660"/>
    </source>
</evidence>
<dbReference type="PANTHER" id="PTHR20900">
    <property type="entry name" value="NADH:UBIQUINONE OXIDOREDUCTASE B18-LIKE SUBUNIT"/>
    <property type="match status" value="1"/>
</dbReference>
<protein>
    <recommendedName>
        <fullName evidence="5">NADH dehydrogenase [ubiquinone] 1 beta subcomplex subunit 7</fullName>
    </recommendedName>
</protein>
<comment type="similarity">
    <text evidence="4">Belongs to the complex I NDUFB7 subunit family.</text>
</comment>
<keyword evidence="12" id="KW-1015">Disulfide bond</keyword>
<evidence type="ECO:0000256" key="2">
    <source>
        <dbReference type="ARBA" id="ARBA00004569"/>
    </source>
</evidence>
<keyword evidence="9" id="KW-0249">Electron transport</keyword>
<keyword evidence="8" id="KW-0999">Mitochondrion inner membrane</keyword>
<keyword evidence="7" id="KW-0679">Respiratory chain</keyword>
<sequence length="125" mass="15177">MGNQIYAYITHPDTAPDIKNPPTFDPLYGFPNGRKERVLPLSREEMDRANMPLDKRDYCADIWLDYLTCRDKVYPLTAKCDHEYHKYYDCQYDDFVLRMKEYEREKRLKERAKRIEAKRSKEELE</sequence>
<evidence type="ECO:0000256" key="11">
    <source>
        <dbReference type="ARBA" id="ARBA00023136"/>
    </source>
</evidence>
<evidence type="ECO:0000256" key="3">
    <source>
        <dbReference type="ARBA" id="ARBA00004637"/>
    </source>
</evidence>
<evidence type="ECO:0000256" key="9">
    <source>
        <dbReference type="ARBA" id="ARBA00022982"/>
    </source>
</evidence>
<comment type="subcellular location">
    <subcellularLocation>
        <location evidence="3">Mitochondrion inner membrane</location>
        <topology evidence="3">Peripheral membrane protein</topology>
    </subcellularLocation>
    <subcellularLocation>
        <location evidence="2">Mitochondrion intermembrane space</location>
    </subcellularLocation>
</comment>